<name>A0A0A9DGN7_ARUDO</name>
<keyword evidence="1" id="KW-0472">Membrane</keyword>
<organism evidence="2">
    <name type="scientific">Arundo donax</name>
    <name type="common">Giant reed</name>
    <name type="synonym">Donax arundinaceus</name>
    <dbReference type="NCBI Taxonomy" id="35708"/>
    <lineage>
        <taxon>Eukaryota</taxon>
        <taxon>Viridiplantae</taxon>
        <taxon>Streptophyta</taxon>
        <taxon>Embryophyta</taxon>
        <taxon>Tracheophyta</taxon>
        <taxon>Spermatophyta</taxon>
        <taxon>Magnoliopsida</taxon>
        <taxon>Liliopsida</taxon>
        <taxon>Poales</taxon>
        <taxon>Poaceae</taxon>
        <taxon>PACMAD clade</taxon>
        <taxon>Arundinoideae</taxon>
        <taxon>Arundineae</taxon>
        <taxon>Arundo</taxon>
    </lineage>
</organism>
<sequence>MYMQSSGVKCFHGFYKMSIVSLLLSLYLITSKCFQMLRRALPSPLPCSPARLKKVRTHCVHRGNGNTLDEPMCLILCEAFNYINSMMKYNAQLTFKFLILRVNLLILVYGH</sequence>
<reference evidence="2" key="2">
    <citation type="journal article" date="2015" name="Data Brief">
        <title>Shoot transcriptome of the giant reed, Arundo donax.</title>
        <authorList>
            <person name="Barrero R.A."/>
            <person name="Guerrero F.D."/>
            <person name="Moolhuijzen P."/>
            <person name="Goolsby J.A."/>
            <person name="Tidwell J."/>
            <person name="Bellgard S.E."/>
            <person name="Bellgard M.I."/>
        </authorList>
    </citation>
    <scope>NUCLEOTIDE SEQUENCE</scope>
    <source>
        <tissue evidence="2">Shoot tissue taken approximately 20 cm above the soil surface</tissue>
    </source>
</reference>
<evidence type="ECO:0000256" key="1">
    <source>
        <dbReference type="SAM" id="Phobius"/>
    </source>
</evidence>
<keyword evidence="1" id="KW-0812">Transmembrane</keyword>
<dbReference type="AlphaFoldDB" id="A0A0A9DGN7"/>
<proteinExistence type="predicted"/>
<protein>
    <submittedName>
        <fullName evidence="2">Uncharacterized protein</fullName>
    </submittedName>
</protein>
<keyword evidence="1" id="KW-1133">Transmembrane helix</keyword>
<evidence type="ECO:0000313" key="2">
    <source>
        <dbReference type="EMBL" id="JAD85853.1"/>
    </source>
</evidence>
<feature type="transmembrane region" description="Helical" evidence="1">
    <location>
        <begin position="12"/>
        <end position="29"/>
    </location>
</feature>
<dbReference type="EMBL" id="GBRH01212042">
    <property type="protein sequence ID" value="JAD85853.1"/>
    <property type="molecule type" value="Transcribed_RNA"/>
</dbReference>
<accession>A0A0A9DGN7</accession>
<reference evidence="2" key="1">
    <citation type="submission" date="2014-09" db="EMBL/GenBank/DDBJ databases">
        <authorList>
            <person name="Magalhaes I.L.F."/>
            <person name="Oliveira U."/>
            <person name="Santos F.R."/>
            <person name="Vidigal T.H.D.A."/>
            <person name="Brescovit A.D."/>
            <person name="Santos A.J."/>
        </authorList>
    </citation>
    <scope>NUCLEOTIDE SEQUENCE</scope>
    <source>
        <tissue evidence="2">Shoot tissue taken approximately 20 cm above the soil surface</tissue>
    </source>
</reference>